<evidence type="ECO:0000313" key="1">
    <source>
        <dbReference type="EMBL" id="CDY43940.1"/>
    </source>
</evidence>
<dbReference type="EMBL" id="LK032574">
    <property type="protein sequence ID" value="CDY43940.1"/>
    <property type="molecule type" value="Genomic_DNA"/>
</dbReference>
<dbReference type="STRING" id="3708.A0A078HZA2"/>
<name>A0A078HZA2_BRANA</name>
<keyword evidence="2" id="KW-1185">Reference proteome</keyword>
<dbReference type="OMA" id="HREAWRN"/>
<dbReference type="Gramene" id="CDY43940">
    <property type="protein sequence ID" value="CDY43940"/>
    <property type="gene ID" value="GSBRNA2T00077549001"/>
</dbReference>
<sequence>MVVEDVAMEEAHGLTVSKKINHFDSLLLVVYSSRPRRIVPDHNIITMKVTTTPAAHLAFANLAYCSPSDLSQFAVPGSDLFLTNVADVHTENFVSHYRYNIFIKHRELETDREGEGNQKRPRRRIYQHREAWRNSWSNRCGQKAILGFSQAHAPPHPQDQRRIHANKTGKPLLVKEASNLQIIPESCDNFVMITNGDGDGDEP</sequence>
<reference evidence="1 2" key="1">
    <citation type="journal article" date="2014" name="Science">
        <title>Plant genetics. Early allopolyploid evolution in the post-Neolithic Brassica napus oilseed genome.</title>
        <authorList>
            <person name="Chalhoub B."/>
            <person name="Denoeud F."/>
            <person name="Liu S."/>
            <person name="Parkin I.A."/>
            <person name="Tang H."/>
            <person name="Wang X."/>
            <person name="Chiquet J."/>
            <person name="Belcram H."/>
            <person name="Tong C."/>
            <person name="Samans B."/>
            <person name="Correa M."/>
            <person name="Da Silva C."/>
            <person name="Just J."/>
            <person name="Falentin C."/>
            <person name="Koh C.S."/>
            <person name="Le Clainche I."/>
            <person name="Bernard M."/>
            <person name="Bento P."/>
            <person name="Noel B."/>
            <person name="Labadie K."/>
            <person name="Alberti A."/>
            <person name="Charles M."/>
            <person name="Arnaud D."/>
            <person name="Guo H."/>
            <person name="Daviaud C."/>
            <person name="Alamery S."/>
            <person name="Jabbari K."/>
            <person name="Zhao M."/>
            <person name="Edger P.P."/>
            <person name="Chelaifa H."/>
            <person name="Tack D."/>
            <person name="Lassalle G."/>
            <person name="Mestiri I."/>
            <person name="Schnel N."/>
            <person name="Le Paslier M.C."/>
            <person name="Fan G."/>
            <person name="Renault V."/>
            <person name="Bayer P.E."/>
            <person name="Golicz A.A."/>
            <person name="Manoli S."/>
            <person name="Lee T.H."/>
            <person name="Thi V.H."/>
            <person name="Chalabi S."/>
            <person name="Hu Q."/>
            <person name="Fan C."/>
            <person name="Tollenaere R."/>
            <person name="Lu Y."/>
            <person name="Battail C."/>
            <person name="Shen J."/>
            <person name="Sidebottom C.H."/>
            <person name="Wang X."/>
            <person name="Canaguier A."/>
            <person name="Chauveau A."/>
            <person name="Berard A."/>
            <person name="Deniot G."/>
            <person name="Guan M."/>
            <person name="Liu Z."/>
            <person name="Sun F."/>
            <person name="Lim Y.P."/>
            <person name="Lyons E."/>
            <person name="Town C.D."/>
            <person name="Bancroft I."/>
            <person name="Wang X."/>
            <person name="Meng J."/>
            <person name="Ma J."/>
            <person name="Pires J.C."/>
            <person name="King G.J."/>
            <person name="Brunel D."/>
            <person name="Delourme R."/>
            <person name="Renard M."/>
            <person name="Aury J.M."/>
            <person name="Adams K.L."/>
            <person name="Batley J."/>
            <person name="Snowdon R.J."/>
            <person name="Tost J."/>
            <person name="Edwards D."/>
            <person name="Zhou Y."/>
            <person name="Hua W."/>
            <person name="Sharpe A.G."/>
            <person name="Paterson A.H."/>
            <person name="Guan C."/>
            <person name="Wincker P."/>
        </authorList>
    </citation>
    <scope>NUCLEOTIDE SEQUENCE [LARGE SCALE GENOMIC DNA]</scope>
    <source>
        <strain evidence="2">cv. Darmor-bzh</strain>
    </source>
</reference>
<organism evidence="1 2">
    <name type="scientific">Brassica napus</name>
    <name type="common">Rape</name>
    <dbReference type="NCBI Taxonomy" id="3708"/>
    <lineage>
        <taxon>Eukaryota</taxon>
        <taxon>Viridiplantae</taxon>
        <taxon>Streptophyta</taxon>
        <taxon>Embryophyta</taxon>
        <taxon>Tracheophyta</taxon>
        <taxon>Spermatophyta</taxon>
        <taxon>Magnoliopsida</taxon>
        <taxon>eudicotyledons</taxon>
        <taxon>Gunneridae</taxon>
        <taxon>Pentapetalae</taxon>
        <taxon>rosids</taxon>
        <taxon>malvids</taxon>
        <taxon>Brassicales</taxon>
        <taxon>Brassicaceae</taxon>
        <taxon>Brassiceae</taxon>
        <taxon>Brassica</taxon>
    </lineage>
</organism>
<proteinExistence type="predicted"/>
<dbReference type="PaxDb" id="3708-A0A078HZA2"/>
<gene>
    <name evidence="1" type="primary">BnaC04g21700D</name>
    <name evidence="1" type="ORF">GSBRNA2T00077549001</name>
</gene>
<accession>A0A078HZA2</accession>
<dbReference type="Proteomes" id="UP000028999">
    <property type="component" value="Unassembled WGS sequence"/>
</dbReference>
<dbReference type="AlphaFoldDB" id="A0A078HZA2"/>
<protein>
    <submittedName>
        <fullName evidence="1">BnaC04g21700D protein</fullName>
    </submittedName>
</protein>
<evidence type="ECO:0000313" key="2">
    <source>
        <dbReference type="Proteomes" id="UP000028999"/>
    </source>
</evidence>